<keyword evidence="3 6" id="KW-1015">Disulfide bond</keyword>
<evidence type="ECO:0000256" key="6">
    <source>
        <dbReference type="PIRSR" id="PIRSR601548-4"/>
    </source>
</evidence>
<dbReference type="InterPro" id="IPR001548">
    <property type="entry name" value="Peptidase_M2"/>
</dbReference>
<dbReference type="AlphaFoldDB" id="A0ABD0T404"/>
<name>A0ABD0T404_LOXSC</name>
<keyword evidence="9" id="KW-1133">Transmembrane helix</keyword>
<keyword evidence="9" id="KW-0472">Membrane</keyword>
<dbReference type="Proteomes" id="UP001549921">
    <property type="component" value="Unassembled WGS sequence"/>
</dbReference>
<organism evidence="11 12">
    <name type="scientific">Loxostege sticticalis</name>
    <name type="common">Beet webworm moth</name>
    <dbReference type="NCBI Taxonomy" id="481309"/>
    <lineage>
        <taxon>Eukaryota</taxon>
        <taxon>Metazoa</taxon>
        <taxon>Ecdysozoa</taxon>
        <taxon>Arthropoda</taxon>
        <taxon>Hexapoda</taxon>
        <taxon>Insecta</taxon>
        <taxon>Pterygota</taxon>
        <taxon>Neoptera</taxon>
        <taxon>Endopterygota</taxon>
        <taxon>Lepidoptera</taxon>
        <taxon>Glossata</taxon>
        <taxon>Ditrysia</taxon>
        <taxon>Pyraloidea</taxon>
        <taxon>Crambidae</taxon>
        <taxon>Pyraustinae</taxon>
        <taxon>Loxostege</taxon>
    </lineage>
</organism>
<feature type="transmembrane region" description="Helical" evidence="9">
    <location>
        <begin position="670"/>
        <end position="691"/>
    </location>
</feature>
<dbReference type="Pfam" id="PF01401">
    <property type="entry name" value="Peptidase_M2"/>
    <property type="match status" value="1"/>
</dbReference>
<evidence type="ECO:0000256" key="8">
    <source>
        <dbReference type="PROSITE-ProRule" id="PRU01355"/>
    </source>
</evidence>
<sequence>MRPTISVRCIYFYVVLLSATSSGGDERQWLKSLITFVEEDYVDKCTERAAATWDELIGHPKGLSMKLDKDKLIVMDVEKNREDIKQAYKEGSLGQNDDVLKRKVQLLLQPGDVLLGTDQWIRLVTFADTALHKIRFETNYDCGATTCSLREFHNRLSKETDEAMLKRMKQSWEKNLPDINDYTEQILPLLSNASKDYSSIEEYWDYLVEYEGAILKARELWDGVKPLYVKLHKYVALRLLGDKAVGENLPVHLLRSLNGADWSNVIESLLPKHPAVYQKVTANLQTKNLGGKKAYKAAADLIKALNLGEIKPEIWEKSVYDSSCPPVLVDYCKPNKLKVATCKDVSIGNYLDAHETAMKIAYKQATATYSNNTYILREAPRYSAIYEAIPGFLSLLALSPHALHRNGLFDLEVFNLNDNHHRMILQLILALRDLAKLNFYLAADEWRLKVLSGNTPPSKVATSWSEFRREFSMLETSDVDLLGEPYVLFNKPFIGKFMGLILKYQIYQSFAEELMSDESDLIKHVAENSDRLSDVMIQGFSEKWPELVSDLLVKKENGLEYTGLTDYYQLLEEYLDIQFDPIFNNIDAIDDYLDPAELNKQNKDDAYDFDTNFDEENAAIVDIPLPQTEPPMPNHIDTGDEQNHDHGIETTTVGVLEVKNKTDEKESYNVYWWIGIGVALAVIVILIAIIARKRHNHRKQLERQRRENSHA</sequence>
<feature type="chain" id="PRO_5044772310" description="Angiotensin-converting enzyme" evidence="10">
    <location>
        <begin position="24"/>
        <end position="711"/>
    </location>
</feature>
<evidence type="ECO:0000256" key="2">
    <source>
        <dbReference type="ARBA" id="ARBA00022729"/>
    </source>
</evidence>
<dbReference type="EMBL" id="JBEDNZ010000011">
    <property type="protein sequence ID" value="KAL0832226.1"/>
    <property type="molecule type" value="Genomic_DNA"/>
</dbReference>
<gene>
    <name evidence="11" type="ORF">ABMA28_001676</name>
</gene>
<evidence type="ECO:0000313" key="11">
    <source>
        <dbReference type="EMBL" id="KAL0832226.1"/>
    </source>
</evidence>
<feature type="binding site" evidence="5">
    <location>
        <position position="387"/>
    </location>
    <ligand>
        <name>Zn(2+)</name>
        <dbReference type="ChEBI" id="CHEBI:29105"/>
        <label>1</label>
        <note>catalytic</note>
    </ligand>
</feature>
<feature type="disulfide bond" evidence="6 8">
    <location>
        <begin position="324"/>
        <end position="342"/>
    </location>
</feature>
<evidence type="ECO:0000256" key="1">
    <source>
        <dbReference type="ARBA" id="ARBA00008139"/>
    </source>
</evidence>
<dbReference type="PROSITE" id="PS52011">
    <property type="entry name" value="PEPTIDASE_M2"/>
    <property type="match status" value="1"/>
</dbReference>
<evidence type="ECO:0000256" key="9">
    <source>
        <dbReference type="SAM" id="Phobius"/>
    </source>
</evidence>
<evidence type="ECO:0008006" key="13">
    <source>
        <dbReference type="Google" id="ProtNLM"/>
    </source>
</evidence>
<accession>A0ABD0T404</accession>
<evidence type="ECO:0000256" key="3">
    <source>
        <dbReference type="ARBA" id="ARBA00023157"/>
    </source>
</evidence>
<keyword evidence="4" id="KW-0325">Glycoprotein</keyword>
<evidence type="ECO:0000256" key="4">
    <source>
        <dbReference type="ARBA" id="ARBA00023180"/>
    </source>
</evidence>
<proteinExistence type="inferred from homology"/>
<evidence type="ECO:0000256" key="10">
    <source>
        <dbReference type="SAM" id="SignalP"/>
    </source>
</evidence>
<feature type="binding site" evidence="7">
    <location>
        <position position="387"/>
    </location>
    <ligand>
        <name>Zn(2+)</name>
        <dbReference type="ChEBI" id="CHEBI:29105"/>
        <label>2</label>
        <note>catalytic</note>
    </ligand>
</feature>
<evidence type="ECO:0000313" key="12">
    <source>
        <dbReference type="Proteomes" id="UP001549921"/>
    </source>
</evidence>
<dbReference type="PANTHER" id="PTHR10514">
    <property type="entry name" value="ANGIOTENSIN-CONVERTING ENZYME"/>
    <property type="match status" value="1"/>
</dbReference>
<keyword evidence="5" id="KW-0479">Metal-binding</keyword>
<evidence type="ECO:0000256" key="5">
    <source>
        <dbReference type="PIRSR" id="PIRSR601548-3"/>
    </source>
</evidence>
<dbReference type="PANTHER" id="PTHR10514:SF44">
    <property type="entry name" value="ANGIOTENSIN-CONVERTING ENZYME-RELATED"/>
    <property type="match status" value="1"/>
</dbReference>
<evidence type="ECO:0000256" key="7">
    <source>
        <dbReference type="PIRSR" id="PIRSR601548-8"/>
    </source>
</evidence>
<comment type="caution">
    <text evidence="8">Lacks conserved residue(s) required for the propagation of feature annotation.</text>
</comment>
<protein>
    <recommendedName>
        <fullName evidence="13">Angiotensin-converting enzyme</fullName>
    </recommendedName>
</protein>
<keyword evidence="5" id="KW-0862">Zinc</keyword>
<keyword evidence="9" id="KW-0812">Transmembrane</keyword>
<comment type="caution">
    <text evidence="11">The sequence shown here is derived from an EMBL/GenBank/DDBJ whole genome shotgun (WGS) entry which is preliminary data.</text>
</comment>
<feature type="signal peptide" evidence="10">
    <location>
        <begin position="1"/>
        <end position="23"/>
    </location>
</feature>
<dbReference type="SUPFAM" id="SSF55486">
    <property type="entry name" value="Metalloproteases ('zincins'), catalytic domain"/>
    <property type="match status" value="1"/>
</dbReference>
<comment type="similarity">
    <text evidence="1 8">Belongs to the peptidase M2 family.</text>
</comment>
<reference evidence="11 12" key="1">
    <citation type="submission" date="2024-06" db="EMBL/GenBank/DDBJ databases">
        <title>A chromosome-level genome assembly of beet webworm, Loxostege sticticalis.</title>
        <authorList>
            <person name="Zhang Y."/>
        </authorList>
    </citation>
    <scope>NUCLEOTIDE SEQUENCE [LARGE SCALE GENOMIC DNA]</scope>
    <source>
        <strain evidence="11">AQ028</strain>
        <tissue evidence="11">Male pupae</tissue>
    </source>
</reference>
<keyword evidence="2 10" id="KW-0732">Signal</keyword>